<accession>D2UXH1</accession>
<feature type="region of interest" description="Disordered" evidence="1">
    <location>
        <begin position="791"/>
        <end position="819"/>
    </location>
</feature>
<proteinExistence type="predicted"/>
<dbReference type="AlphaFoldDB" id="D2UXH1"/>
<dbReference type="Proteomes" id="UP000006671">
    <property type="component" value="Unassembled WGS sequence"/>
</dbReference>
<dbReference type="RefSeq" id="XP_002683028.1">
    <property type="nucleotide sequence ID" value="XM_002682982.1"/>
</dbReference>
<dbReference type="EMBL" id="GG738845">
    <property type="protein sequence ID" value="EFC50284.1"/>
    <property type="molecule type" value="Genomic_DNA"/>
</dbReference>
<feature type="compositionally biased region" description="Polar residues" evidence="1">
    <location>
        <begin position="83"/>
        <end position="95"/>
    </location>
</feature>
<feature type="domain" description="Spt20-like SEP" evidence="2">
    <location>
        <begin position="230"/>
        <end position="385"/>
    </location>
</feature>
<dbReference type="VEuPathDB" id="AmoebaDB:NAEGRDRAFT_56417"/>
<reference evidence="3 4" key="1">
    <citation type="journal article" date="2010" name="Cell">
        <title>The genome of Naegleria gruberi illuminates early eukaryotic versatility.</title>
        <authorList>
            <person name="Fritz-Laylin L.K."/>
            <person name="Prochnik S.E."/>
            <person name="Ginger M.L."/>
            <person name="Dacks J.B."/>
            <person name="Carpenter M.L."/>
            <person name="Field M.C."/>
            <person name="Kuo A."/>
            <person name="Paredez A."/>
            <person name="Chapman J."/>
            <person name="Pham J."/>
            <person name="Shu S."/>
            <person name="Neupane R."/>
            <person name="Cipriano M."/>
            <person name="Mancuso J."/>
            <person name="Tu H."/>
            <person name="Salamov A."/>
            <person name="Lindquist E."/>
            <person name="Shapiro H."/>
            <person name="Lucas S."/>
            <person name="Grigoriev I.V."/>
            <person name="Cande W.Z."/>
            <person name="Fulton C."/>
            <person name="Rokhsar D.S."/>
            <person name="Dawson S.C."/>
        </authorList>
    </citation>
    <scope>NUCLEOTIDE SEQUENCE [LARGE SCALE GENOMIC DNA]</scope>
    <source>
        <strain evidence="3 4">NEG-M</strain>
    </source>
</reference>
<evidence type="ECO:0000259" key="2">
    <source>
        <dbReference type="Pfam" id="PF12090"/>
    </source>
</evidence>
<feature type="region of interest" description="Disordered" evidence="1">
    <location>
        <begin position="1"/>
        <end position="100"/>
    </location>
</feature>
<feature type="compositionally biased region" description="Basic residues" evidence="1">
    <location>
        <begin position="470"/>
        <end position="483"/>
    </location>
</feature>
<feature type="compositionally biased region" description="Low complexity" evidence="1">
    <location>
        <begin position="794"/>
        <end position="819"/>
    </location>
</feature>
<dbReference type="OrthoDB" id="1932706at2759"/>
<dbReference type="InterPro" id="IPR046468">
    <property type="entry name" value="Spt20-like_SEP"/>
</dbReference>
<protein>
    <recommendedName>
        <fullName evidence="2">Spt20-like SEP domain-containing protein</fullName>
    </recommendedName>
</protein>
<dbReference type="GeneID" id="8863574"/>
<evidence type="ECO:0000313" key="4">
    <source>
        <dbReference type="Proteomes" id="UP000006671"/>
    </source>
</evidence>
<organism evidence="4">
    <name type="scientific">Naegleria gruberi</name>
    <name type="common">Amoeba</name>
    <dbReference type="NCBI Taxonomy" id="5762"/>
    <lineage>
        <taxon>Eukaryota</taxon>
        <taxon>Discoba</taxon>
        <taxon>Heterolobosea</taxon>
        <taxon>Tetramitia</taxon>
        <taxon>Eutetramitia</taxon>
        <taxon>Vahlkampfiidae</taxon>
        <taxon>Naegleria</taxon>
    </lineage>
</organism>
<dbReference type="InParanoid" id="D2UXH1"/>
<sequence length="819" mass="91874">MAPKKKKSTSDKPAKESKKKKKSESSSSETTNTTVDTTNSNKIQETVPDAQIILQEADQQVLQQEPTKVVSTEHEETKKRKTSPNTSDEALQQQEPQRKKFQISLKTLGSRNYRFTPLSSDNSSTSSLTNTEKGEKCKNTCYMCQIHRQRSGEPEPIPYVDRSEQLTTSYMEGLCKLHGGGLKFKETTHKSLSDLCTNTILEANQDILSGSNIDEIFRFEKKIDILTGLPPSVVIKLFPVHFILEVMDNSQINSSQSKSLKYTEMTKLFLSQISKCKLVPDLFSEFKDLNCNFYDGSVIVHIIDMRGPENPSKMYPLQEIVLRSEPTTLEKDIYEFIDDNSSSNLSVEQRLEIVKSIVHTVKNDLSIIRKTNSICLDPNPKVSLVANSIHYNKLKAEFRRRRRPIVHFTQKHKSLSNNQSMEGLSATGGAPKQEHNLLNFIAKSKTWSESLISRKDKATLLHLPNSSIAGKKKKQKLSSKQKKSKDNETFPRNISSESIPAEYAKIVETILVNCKPPNRCRILKFESYDKTKTWRVDILPYLENSGTDNTKKFEAYILPPHTFTPNNQPVFSHEQPSSCIVGGRHAAELYARRLKDMFTSNGKTKLVMDHEIDLQTYITDNRLTKPPHLLQRLSKLGSSLHKPAAQTPVTNGQPPTVVNPNVSTQPTTVPTPSQYPQAGTSQQATMAYTNVNPQMNPRSATDNILIKKMLSSIPQRGTPVAPINPTTVNPINPTAQVATGNPIQQVFYQQVQTGIATTALHYLNSVINPQQVPQRANYGINYVLPNSTPFLAANRQPNSGNPNPNNIIINPNQPTQNKQ</sequence>
<feature type="region of interest" description="Disordered" evidence="1">
    <location>
        <begin position="463"/>
        <end position="493"/>
    </location>
</feature>
<dbReference type="KEGG" id="ngr:NAEGRDRAFT_56417"/>
<dbReference type="Pfam" id="PF12090">
    <property type="entry name" value="Spt20_SEP"/>
    <property type="match status" value="1"/>
</dbReference>
<name>D2UXH1_NAEGR</name>
<evidence type="ECO:0000256" key="1">
    <source>
        <dbReference type="SAM" id="MobiDB-lite"/>
    </source>
</evidence>
<feature type="compositionally biased region" description="Low complexity" evidence="1">
    <location>
        <begin position="25"/>
        <end position="42"/>
    </location>
</feature>
<dbReference type="STRING" id="5762.D2UXH1"/>
<gene>
    <name evidence="3" type="ORF">NAEGRDRAFT_56417</name>
</gene>
<evidence type="ECO:0000313" key="3">
    <source>
        <dbReference type="EMBL" id="EFC50284.1"/>
    </source>
</evidence>
<feature type="compositionally biased region" description="Polar residues" evidence="1">
    <location>
        <begin position="57"/>
        <end position="70"/>
    </location>
</feature>
<keyword evidence="4" id="KW-1185">Reference proteome</keyword>